<dbReference type="Proteomes" id="UP001162992">
    <property type="component" value="Chromosome 10"/>
</dbReference>
<organism evidence="1 2">
    <name type="scientific">Diphasiastrum complanatum</name>
    <name type="common">Issler's clubmoss</name>
    <name type="synonym">Lycopodium complanatum</name>
    <dbReference type="NCBI Taxonomy" id="34168"/>
    <lineage>
        <taxon>Eukaryota</taxon>
        <taxon>Viridiplantae</taxon>
        <taxon>Streptophyta</taxon>
        <taxon>Embryophyta</taxon>
        <taxon>Tracheophyta</taxon>
        <taxon>Lycopodiopsida</taxon>
        <taxon>Lycopodiales</taxon>
        <taxon>Lycopodiaceae</taxon>
        <taxon>Lycopodioideae</taxon>
        <taxon>Diphasiastrum</taxon>
    </lineage>
</organism>
<protein>
    <submittedName>
        <fullName evidence="1">Uncharacterized protein</fullName>
    </submittedName>
</protein>
<keyword evidence="2" id="KW-1185">Reference proteome</keyword>
<comment type="caution">
    <text evidence="1">The sequence shown here is derived from an EMBL/GenBank/DDBJ whole genome shotgun (WGS) entry which is preliminary data.</text>
</comment>
<evidence type="ECO:0000313" key="1">
    <source>
        <dbReference type="EMBL" id="KAJ7541128.1"/>
    </source>
</evidence>
<reference evidence="2" key="1">
    <citation type="journal article" date="2024" name="Proc. Natl. Acad. Sci. U.S.A.">
        <title>Extraordinary preservation of gene collinearity over three hundred million years revealed in homosporous lycophytes.</title>
        <authorList>
            <person name="Li C."/>
            <person name="Wickell D."/>
            <person name="Kuo L.Y."/>
            <person name="Chen X."/>
            <person name="Nie B."/>
            <person name="Liao X."/>
            <person name="Peng D."/>
            <person name="Ji J."/>
            <person name="Jenkins J."/>
            <person name="Williams M."/>
            <person name="Shu S."/>
            <person name="Plott C."/>
            <person name="Barry K."/>
            <person name="Rajasekar S."/>
            <person name="Grimwood J."/>
            <person name="Han X."/>
            <person name="Sun S."/>
            <person name="Hou Z."/>
            <person name="He W."/>
            <person name="Dai G."/>
            <person name="Sun C."/>
            <person name="Schmutz J."/>
            <person name="Leebens-Mack J.H."/>
            <person name="Li F.W."/>
            <person name="Wang L."/>
        </authorList>
    </citation>
    <scope>NUCLEOTIDE SEQUENCE [LARGE SCALE GENOMIC DNA]</scope>
    <source>
        <strain evidence="2">cv. PW_Plant_1</strain>
    </source>
</reference>
<name>A0ACC2CGJ5_DIPCM</name>
<dbReference type="EMBL" id="CM055101">
    <property type="protein sequence ID" value="KAJ7541128.1"/>
    <property type="molecule type" value="Genomic_DNA"/>
</dbReference>
<proteinExistence type="predicted"/>
<accession>A0ACC2CGJ5</accession>
<evidence type="ECO:0000313" key="2">
    <source>
        <dbReference type="Proteomes" id="UP001162992"/>
    </source>
</evidence>
<gene>
    <name evidence="1" type="ORF">O6H91_10G047500</name>
</gene>
<sequence length="461" mass="52431">MEASLAIAVLCGFWLLLCLVWQNLRGGRGSLRLPPGSMGWPFLGETLQLYAQNPNTFFTAKQKRYGDIFKTHVLGNPSIMIASPEAAKFILVSHAHLFKPTFPLSKEEIIGPHALFFHEGEYHSRLRKLIQDSLLPRDMVSDVEALALKTLSSWDGNTVVTFEEMKKFAFDVGMQQIFGEYEALDKDDLKHSYQILEKGYNSLAINLPGFTYHKAVKARRHVSAAVRKIIGERRTQKQCCENLLSSLMESNDEAYSRLTDEQIADNVIGVIFAAHQTTASVLTWLVKYLTENSTLLEAVTAEHQSIRQRKMDNDKSLTWADTKNMPLTNRVIQETLRISTILSFTFREAVEDVEYNGYLIPKGWKVMPLFRSIHHNPENFPDPYKFDPSRFEVPPKPNTFMPFGNGAHSCPGHDLAKLEMLIFVHHLTTKYRWEVMGSMTGIQYGPFPLPKNGLPICVHLK</sequence>